<evidence type="ECO:0000313" key="10">
    <source>
        <dbReference type="Proteomes" id="UP001589867"/>
    </source>
</evidence>
<dbReference type="InterPro" id="IPR003593">
    <property type="entry name" value="AAA+_ATPase"/>
</dbReference>
<reference evidence="9 10" key="1">
    <citation type="submission" date="2024-09" db="EMBL/GenBank/DDBJ databases">
        <authorList>
            <person name="Sun Q."/>
            <person name="Mori K."/>
        </authorList>
    </citation>
    <scope>NUCLEOTIDE SEQUENCE [LARGE SCALE GENOMIC DNA]</scope>
    <source>
        <strain evidence="9 10">TBRC 3947</strain>
    </source>
</reference>
<dbReference type="InterPro" id="IPR050388">
    <property type="entry name" value="ABC_Ni/Peptide_Import"/>
</dbReference>
<keyword evidence="10" id="KW-1185">Reference proteome</keyword>
<keyword evidence="5" id="KW-0547">Nucleotide-binding</keyword>
<comment type="similarity">
    <text evidence="2">Belongs to the ABC transporter superfamily.</text>
</comment>
<dbReference type="EMBL" id="JBHLUH010000042">
    <property type="protein sequence ID" value="MFC0530319.1"/>
    <property type="molecule type" value="Genomic_DNA"/>
</dbReference>
<dbReference type="InterPro" id="IPR017871">
    <property type="entry name" value="ABC_transporter-like_CS"/>
</dbReference>
<dbReference type="PANTHER" id="PTHR43297">
    <property type="entry name" value="OLIGOPEPTIDE TRANSPORT ATP-BINDING PROTEIN APPD"/>
    <property type="match status" value="1"/>
</dbReference>
<evidence type="ECO:0000256" key="6">
    <source>
        <dbReference type="ARBA" id="ARBA00022840"/>
    </source>
</evidence>
<evidence type="ECO:0000256" key="5">
    <source>
        <dbReference type="ARBA" id="ARBA00022741"/>
    </source>
</evidence>
<comment type="subcellular location">
    <subcellularLocation>
        <location evidence="1">Cell membrane</location>
        <topology evidence="1">Peripheral membrane protein</topology>
    </subcellularLocation>
</comment>
<evidence type="ECO:0000256" key="7">
    <source>
        <dbReference type="ARBA" id="ARBA00023136"/>
    </source>
</evidence>
<comment type="caution">
    <text evidence="9">The sequence shown here is derived from an EMBL/GenBank/DDBJ whole genome shotgun (WGS) entry which is preliminary data.</text>
</comment>
<keyword evidence="7" id="KW-0472">Membrane</keyword>
<dbReference type="PROSITE" id="PS00211">
    <property type="entry name" value="ABC_TRANSPORTER_1"/>
    <property type="match status" value="1"/>
</dbReference>
<dbReference type="NCBIfam" id="TIGR01727">
    <property type="entry name" value="oligo_HPY"/>
    <property type="match status" value="1"/>
</dbReference>
<dbReference type="InterPro" id="IPR027417">
    <property type="entry name" value="P-loop_NTPase"/>
</dbReference>
<dbReference type="InterPro" id="IPR003439">
    <property type="entry name" value="ABC_transporter-like_ATP-bd"/>
</dbReference>
<dbReference type="Pfam" id="PF00005">
    <property type="entry name" value="ABC_tran"/>
    <property type="match status" value="1"/>
</dbReference>
<dbReference type="RefSeq" id="WP_377253476.1">
    <property type="nucleotide sequence ID" value="NZ_JBHLUH010000042.1"/>
</dbReference>
<dbReference type="SUPFAM" id="SSF52540">
    <property type="entry name" value="P-loop containing nucleoside triphosphate hydrolases"/>
    <property type="match status" value="1"/>
</dbReference>
<organism evidence="9 10">
    <name type="scientific">Phytohabitans kaempferiae</name>
    <dbReference type="NCBI Taxonomy" id="1620943"/>
    <lineage>
        <taxon>Bacteria</taxon>
        <taxon>Bacillati</taxon>
        <taxon>Actinomycetota</taxon>
        <taxon>Actinomycetes</taxon>
        <taxon>Micromonosporales</taxon>
        <taxon>Micromonosporaceae</taxon>
    </lineage>
</organism>
<dbReference type="Proteomes" id="UP001589867">
    <property type="component" value="Unassembled WGS sequence"/>
</dbReference>
<dbReference type="Pfam" id="PF08352">
    <property type="entry name" value="oligo_HPY"/>
    <property type="match status" value="1"/>
</dbReference>
<dbReference type="PANTHER" id="PTHR43297:SF2">
    <property type="entry name" value="DIPEPTIDE TRANSPORT ATP-BINDING PROTEIN DPPD"/>
    <property type="match status" value="1"/>
</dbReference>
<evidence type="ECO:0000313" key="9">
    <source>
        <dbReference type="EMBL" id="MFC0530319.1"/>
    </source>
</evidence>
<evidence type="ECO:0000256" key="4">
    <source>
        <dbReference type="ARBA" id="ARBA00022475"/>
    </source>
</evidence>
<evidence type="ECO:0000256" key="1">
    <source>
        <dbReference type="ARBA" id="ARBA00004202"/>
    </source>
</evidence>
<evidence type="ECO:0000256" key="2">
    <source>
        <dbReference type="ARBA" id="ARBA00005417"/>
    </source>
</evidence>
<keyword evidence="3" id="KW-0813">Transport</keyword>
<feature type="domain" description="ABC transporter" evidence="8">
    <location>
        <begin position="15"/>
        <end position="255"/>
    </location>
</feature>
<dbReference type="PROSITE" id="PS50893">
    <property type="entry name" value="ABC_TRANSPORTER_2"/>
    <property type="match status" value="1"/>
</dbReference>
<sequence>MTAVSTAAGVDLMTVRDLTVRFPRLYGNTPVVDRVSFAIRPGEVVGLVGESGSGKTLVSLALLGLFPRGSAVTGSVRLRDRDLVAASERERRALRGRSVAMVYQDALTSLNPSLTIRRQFAQIARLGGSRPATELLDLVRLPDAARLLASYPHQLSGGQRQRVLIAMALARDPDLVVADEPTTALDVTVQAQILDLLLRLTAEVNFSLLLVSHDLGVIRHAASRAMVMYAGQLVEAGPTQDLLDRPRHRYTAGLVAAGRSLEAGGPVTVIGGAVPSPDGFTPGCRFAGRCDAALSDCVEPLVAVSEGDRWHACRHPQGRAS</sequence>
<dbReference type="CDD" id="cd03257">
    <property type="entry name" value="ABC_NikE_OppD_transporters"/>
    <property type="match status" value="1"/>
</dbReference>
<dbReference type="GO" id="GO:0005524">
    <property type="term" value="F:ATP binding"/>
    <property type="evidence" value="ECO:0007669"/>
    <property type="project" value="UniProtKB-KW"/>
</dbReference>
<keyword evidence="4" id="KW-1003">Cell membrane</keyword>
<gene>
    <name evidence="9" type="ORF">ACFFIA_21890</name>
</gene>
<name>A0ABV6M6X9_9ACTN</name>
<accession>A0ABV6M6X9</accession>
<keyword evidence="6 9" id="KW-0067">ATP-binding</keyword>
<evidence type="ECO:0000256" key="3">
    <source>
        <dbReference type="ARBA" id="ARBA00022448"/>
    </source>
</evidence>
<dbReference type="Gene3D" id="3.40.50.300">
    <property type="entry name" value="P-loop containing nucleotide triphosphate hydrolases"/>
    <property type="match status" value="1"/>
</dbReference>
<dbReference type="SMART" id="SM00382">
    <property type="entry name" value="AAA"/>
    <property type="match status" value="1"/>
</dbReference>
<evidence type="ECO:0000259" key="8">
    <source>
        <dbReference type="PROSITE" id="PS50893"/>
    </source>
</evidence>
<proteinExistence type="inferred from homology"/>
<protein>
    <submittedName>
        <fullName evidence="9">ABC transporter ATP-binding protein</fullName>
    </submittedName>
</protein>
<dbReference type="InterPro" id="IPR013563">
    <property type="entry name" value="Oligopep_ABC_C"/>
</dbReference>